<dbReference type="AlphaFoldDB" id="A0A2R5GFX9"/>
<dbReference type="Proteomes" id="UP000241890">
    <property type="component" value="Unassembled WGS sequence"/>
</dbReference>
<organism evidence="2 3">
    <name type="scientific">Hondaea fermentalgiana</name>
    <dbReference type="NCBI Taxonomy" id="2315210"/>
    <lineage>
        <taxon>Eukaryota</taxon>
        <taxon>Sar</taxon>
        <taxon>Stramenopiles</taxon>
        <taxon>Bigyra</taxon>
        <taxon>Labyrinthulomycetes</taxon>
        <taxon>Thraustochytrida</taxon>
        <taxon>Thraustochytriidae</taxon>
        <taxon>Hondaea</taxon>
    </lineage>
</organism>
<reference evidence="2 3" key="1">
    <citation type="submission" date="2017-12" db="EMBL/GenBank/DDBJ databases">
        <title>Sequencing, de novo assembly and annotation of complete genome of a new Thraustochytrid species, strain FCC1311.</title>
        <authorList>
            <person name="Sedici K."/>
            <person name="Godart F."/>
            <person name="Aiese Cigliano R."/>
            <person name="Sanseverino W."/>
            <person name="Barakat M."/>
            <person name="Ortet P."/>
            <person name="Marechal E."/>
            <person name="Cagnac O."/>
            <person name="Amato A."/>
        </authorList>
    </citation>
    <scope>NUCLEOTIDE SEQUENCE [LARGE SCALE GENOMIC DNA]</scope>
</reference>
<proteinExistence type="predicted"/>
<feature type="region of interest" description="Disordered" evidence="1">
    <location>
        <begin position="1"/>
        <end position="26"/>
    </location>
</feature>
<comment type="caution">
    <text evidence="2">The sequence shown here is derived from an EMBL/GenBank/DDBJ whole genome shotgun (WGS) entry which is preliminary data.</text>
</comment>
<gene>
    <name evidence="2" type="ORF">FCC1311_060072</name>
</gene>
<name>A0A2R5GFX9_9STRA</name>
<keyword evidence="3" id="KW-1185">Reference proteome</keyword>
<sequence>KLNAKKRLLKDAKTQTEVAGHPQATQTEVAGHTQATQTEVAHEPQATQTGVAHEAAFTIVLEGPGPGATDAHSEFSHTEPFGDAKDYVLQSFHGVAGLIGVSSVAAMRRGLDYIPGCRDEASAVHQYHCSSMSVIVDDEEMLRMNDGSAWRKFCTLTDKLEEMVGAEGRLLNPALLLYIARVGGSGALEDFLRVVGDFNSVSVQLESSERESEYLKADCEADRVLAVLMDTNRDGKRFEADLRDRFADAWGVGGAVASTETCVSMTVRKDPATKGINERRKVLEFEGTVAEAIRASQRFVGASVDTSTLNQTNEGVSDVEIMFNHVINFAQEWPTVEVHFTVLDV</sequence>
<protein>
    <submittedName>
        <fullName evidence="2">Uncharacterized protein</fullName>
    </submittedName>
</protein>
<feature type="non-terminal residue" evidence="2">
    <location>
        <position position="1"/>
    </location>
</feature>
<evidence type="ECO:0000313" key="2">
    <source>
        <dbReference type="EMBL" id="GBG29787.1"/>
    </source>
</evidence>
<evidence type="ECO:0000256" key="1">
    <source>
        <dbReference type="SAM" id="MobiDB-lite"/>
    </source>
</evidence>
<dbReference type="InParanoid" id="A0A2R5GFX9"/>
<dbReference type="EMBL" id="BEYU01000066">
    <property type="protein sequence ID" value="GBG29787.1"/>
    <property type="molecule type" value="Genomic_DNA"/>
</dbReference>
<accession>A0A2R5GFX9</accession>
<evidence type="ECO:0000313" key="3">
    <source>
        <dbReference type="Proteomes" id="UP000241890"/>
    </source>
</evidence>